<keyword evidence="6" id="KW-1185">Reference proteome</keyword>
<proteinExistence type="predicted"/>
<dbReference type="Gene3D" id="3.40.30.10">
    <property type="entry name" value="Glutaredoxin"/>
    <property type="match status" value="1"/>
</dbReference>
<feature type="domain" description="Thioredoxin" evidence="4">
    <location>
        <begin position="1"/>
        <end position="122"/>
    </location>
</feature>
<dbReference type="HOGENOM" id="CLU_090389_14_3_7"/>
<dbReference type="eggNOG" id="COG3118">
    <property type="taxonomic scope" value="Bacteria"/>
</dbReference>
<evidence type="ECO:0000256" key="1">
    <source>
        <dbReference type="ARBA" id="ARBA00022448"/>
    </source>
</evidence>
<keyword evidence="2" id="KW-0249">Electron transport</keyword>
<protein>
    <submittedName>
        <fullName evidence="5">Thioredoxin</fullName>
    </submittedName>
</protein>
<dbReference type="InterPro" id="IPR036249">
    <property type="entry name" value="Thioredoxin-like_sf"/>
</dbReference>
<evidence type="ECO:0000256" key="3">
    <source>
        <dbReference type="ARBA" id="ARBA00023157"/>
    </source>
</evidence>
<dbReference type="Proteomes" id="UP000018769">
    <property type="component" value="Chromosome I"/>
</dbReference>
<sequence length="123" mass="13759">MNIKNLLFTMSIISLGTILTTSAVVQQFCQDALSGKSVIKFYATWCPPCQRLKPIIEEVSNDYANSVKFFEVNIDEANHLAQKYNVRSLPTVVFLENGSEKGRIIGATTKLALKNKISQYLKV</sequence>
<dbReference type="InterPro" id="IPR013766">
    <property type="entry name" value="Thioredoxin_domain"/>
</dbReference>
<dbReference type="PRINTS" id="PR00421">
    <property type="entry name" value="THIOREDOXIN"/>
</dbReference>
<name>V6DG62_9BACT</name>
<accession>V6DG62</accession>
<dbReference type="PANTHER" id="PTHR45663:SF11">
    <property type="entry name" value="GEO12009P1"/>
    <property type="match status" value="1"/>
</dbReference>
<keyword evidence="1" id="KW-0813">Transport</keyword>
<keyword evidence="3" id="KW-1015">Disulfide bond</keyword>
<dbReference type="CDD" id="cd02947">
    <property type="entry name" value="TRX_family"/>
    <property type="match status" value="1"/>
</dbReference>
<dbReference type="Pfam" id="PF00085">
    <property type="entry name" value="Thioredoxin"/>
    <property type="match status" value="1"/>
</dbReference>
<evidence type="ECO:0000256" key="2">
    <source>
        <dbReference type="ARBA" id="ARBA00022982"/>
    </source>
</evidence>
<dbReference type="AlphaFoldDB" id="V6DG62"/>
<dbReference type="GO" id="GO:0015035">
    <property type="term" value="F:protein-disulfide reductase activity"/>
    <property type="evidence" value="ECO:0007669"/>
    <property type="project" value="TreeGrafter"/>
</dbReference>
<dbReference type="RefSeq" id="WP_023791953.1">
    <property type="nucleotide sequence ID" value="NC_023003.1"/>
</dbReference>
<evidence type="ECO:0000313" key="6">
    <source>
        <dbReference type="Proteomes" id="UP000018769"/>
    </source>
</evidence>
<dbReference type="PROSITE" id="PS51352">
    <property type="entry name" value="THIOREDOXIN_2"/>
    <property type="match status" value="1"/>
</dbReference>
<dbReference type="SUPFAM" id="SSF52833">
    <property type="entry name" value="Thioredoxin-like"/>
    <property type="match status" value="1"/>
</dbReference>
<dbReference type="GO" id="GO:0005737">
    <property type="term" value="C:cytoplasm"/>
    <property type="evidence" value="ECO:0007669"/>
    <property type="project" value="TreeGrafter"/>
</dbReference>
<dbReference type="STRING" id="673862.BABL1_gene_429"/>
<organism evidence="5 6">
    <name type="scientific">Candidatus Babela massiliensis</name>
    <dbReference type="NCBI Taxonomy" id="673862"/>
    <lineage>
        <taxon>Bacteria</taxon>
        <taxon>Candidatus Babelota</taxon>
        <taxon>Candidatus Babeliae</taxon>
        <taxon>Candidatus Babeliales</taxon>
        <taxon>Candidatus Babeliaceae</taxon>
        <taxon>Candidatus Babela</taxon>
    </lineage>
</organism>
<dbReference type="OrthoDB" id="9790390at2"/>
<evidence type="ECO:0000259" key="4">
    <source>
        <dbReference type="PROSITE" id="PS51352"/>
    </source>
</evidence>
<evidence type="ECO:0000313" key="5">
    <source>
        <dbReference type="EMBL" id="CDK30587.1"/>
    </source>
</evidence>
<dbReference type="EMBL" id="HG793133">
    <property type="protein sequence ID" value="CDK30587.1"/>
    <property type="molecule type" value="Genomic_DNA"/>
</dbReference>
<dbReference type="InterPro" id="IPR017937">
    <property type="entry name" value="Thioredoxin_CS"/>
</dbReference>
<gene>
    <name evidence="5" type="primary">trxA_1</name>
    <name evidence="5" type="ORF">BABL1_gene_429</name>
</gene>
<dbReference type="PANTHER" id="PTHR45663">
    <property type="entry name" value="GEO12009P1"/>
    <property type="match status" value="1"/>
</dbReference>
<reference evidence="5 6" key="1">
    <citation type="journal article" date="2015" name="Biol. Direct">
        <title>Babela massiliensis, a representative of a widespread bacterial phylum with unusual adaptations to parasitism in amoebae.</title>
        <authorList>
            <person name="Pagnier I."/>
            <person name="Yutin N."/>
            <person name="Croce O."/>
            <person name="Makarova K.S."/>
            <person name="Wolf Y.I."/>
            <person name="Benamar S."/>
            <person name="Raoult D."/>
            <person name="Koonin E.V."/>
            <person name="La Scola B."/>
        </authorList>
    </citation>
    <scope>NUCLEOTIDE SEQUENCE [LARGE SCALE GENOMIC DNA]</scope>
    <source>
        <strain evidence="6">BABL1</strain>
    </source>
</reference>
<dbReference type="PROSITE" id="PS00194">
    <property type="entry name" value="THIOREDOXIN_1"/>
    <property type="match status" value="1"/>
</dbReference>
<dbReference type="KEGG" id="dpb:BABL1_gene_429"/>